<evidence type="ECO:0000256" key="1">
    <source>
        <dbReference type="SAM" id="Coils"/>
    </source>
</evidence>
<feature type="coiled-coil region" evidence="1">
    <location>
        <begin position="119"/>
        <end position="146"/>
    </location>
</feature>
<name>A0A8S1KRF3_PARPR</name>
<organism evidence="2 3">
    <name type="scientific">Paramecium primaurelia</name>
    <dbReference type="NCBI Taxonomy" id="5886"/>
    <lineage>
        <taxon>Eukaryota</taxon>
        <taxon>Sar</taxon>
        <taxon>Alveolata</taxon>
        <taxon>Ciliophora</taxon>
        <taxon>Intramacronucleata</taxon>
        <taxon>Oligohymenophorea</taxon>
        <taxon>Peniculida</taxon>
        <taxon>Parameciidae</taxon>
        <taxon>Paramecium</taxon>
    </lineage>
</organism>
<gene>
    <name evidence="2" type="ORF">PPRIM_AZ9-3.1.T0260356</name>
</gene>
<evidence type="ECO:0000313" key="3">
    <source>
        <dbReference type="Proteomes" id="UP000688137"/>
    </source>
</evidence>
<keyword evidence="3" id="KW-1185">Reference proteome</keyword>
<reference evidence="2" key="1">
    <citation type="submission" date="2021-01" db="EMBL/GenBank/DDBJ databases">
        <authorList>
            <consortium name="Genoscope - CEA"/>
            <person name="William W."/>
        </authorList>
    </citation>
    <scope>NUCLEOTIDE SEQUENCE</scope>
</reference>
<comment type="caution">
    <text evidence="2">The sequence shown here is derived from an EMBL/GenBank/DDBJ whole genome shotgun (WGS) entry which is preliminary data.</text>
</comment>
<sequence>MISLQKSQLILRNFLNQLNNQNILCKHQKQKKKFYYVQKLDIVAIDLKSQTIIDDNNLCPRCLAEKVDKENITLLKEAGEMKQSMKTKSQKLAKEYNLIRLNNQKQLQLQLKSFKNYIKTELEKLLQQIDQQVESIQNDIESKGKKLEIKKYDEEIQILSKKYIGLVVVRRIYQQLLLRQIYFKSLNTLNNSQISQMKQILNYFKQLQWNINKPSCQF</sequence>
<evidence type="ECO:0000313" key="2">
    <source>
        <dbReference type="EMBL" id="CAD8058029.1"/>
    </source>
</evidence>
<accession>A0A8S1KRF3</accession>
<dbReference type="Proteomes" id="UP000688137">
    <property type="component" value="Unassembled WGS sequence"/>
</dbReference>
<proteinExistence type="predicted"/>
<keyword evidence="1" id="KW-0175">Coiled coil</keyword>
<dbReference type="AlphaFoldDB" id="A0A8S1KRF3"/>
<protein>
    <submittedName>
        <fullName evidence="2">Uncharacterized protein</fullName>
    </submittedName>
</protein>
<dbReference type="EMBL" id="CAJJDM010000025">
    <property type="protein sequence ID" value="CAD8058029.1"/>
    <property type="molecule type" value="Genomic_DNA"/>
</dbReference>